<dbReference type="Gene3D" id="1.10.287.70">
    <property type="match status" value="1"/>
</dbReference>
<dbReference type="FunFam" id="1.10.287.70:FF:000077">
    <property type="entry name" value="Potassium channel subfamily K member 5"/>
    <property type="match status" value="1"/>
</dbReference>
<name>A0A9D3T4I0_MEGAT</name>
<feature type="domain" description="Potassium channel" evidence="14">
    <location>
        <begin position="173"/>
        <end position="243"/>
    </location>
</feature>
<keyword evidence="11 12" id="KW-0407">Ion channel</keyword>
<dbReference type="PRINTS" id="PR01095">
    <property type="entry name" value="TASKCHANNEL"/>
</dbReference>
<dbReference type="GO" id="GO:0030322">
    <property type="term" value="P:stabilization of membrane potential"/>
    <property type="evidence" value="ECO:0007669"/>
    <property type="project" value="TreeGrafter"/>
</dbReference>
<keyword evidence="9 12" id="KW-0406">Ion transport</keyword>
<gene>
    <name evidence="15" type="ORF">MATL_G00200240</name>
</gene>
<evidence type="ECO:0000256" key="9">
    <source>
        <dbReference type="ARBA" id="ARBA00023065"/>
    </source>
</evidence>
<evidence type="ECO:0000256" key="8">
    <source>
        <dbReference type="ARBA" id="ARBA00022989"/>
    </source>
</evidence>
<dbReference type="Proteomes" id="UP001046870">
    <property type="component" value="Chromosome 18"/>
</dbReference>
<dbReference type="GO" id="GO:0015271">
    <property type="term" value="F:outward rectifier potassium channel activity"/>
    <property type="evidence" value="ECO:0007669"/>
    <property type="project" value="TreeGrafter"/>
</dbReference>
<comment type="caution">
    <text evidence="15">The sequence shown here is derived from an EMBL/GenBank/DDBJ whole genome shotgun (WGS) entry which is preliminary data.</text>
</comment>
<organism evidence="15 16">
    <name type="scientific">Megalops atlanticus</name>
    <name type="common">Tarpon</name>
    <name type="synonym">Clupea gigantea</name>
    <dbReference type="NCBI Taxonomy" id="7932"/>
    <lineage>
        <taxon>Eukaryota</taxon>
        <taxon>Metazoa</taxon>
        <taxon>Chordata</taxon>
        <taxon>Craniata</taxon>
        <taxon>Vertebrata</taxon>
        <taxon>Euteleostomi</taxon>
        <taxon>Actinopterygii</taxon>
        <taxon>Neopterygii</taxon>
        <taxon>Teleostei</taxon>
        <taxon>Elopiformes</taxon>
        <taxon>Megalopidae</taxon>
        <taxon>Megalops</taxon>
    </lineage>
</organism>
<dbReference type="OrthoDB" id="297496at2759"/>
<dbReference type="PRINTS" id="PR01333">
    <property type="entry name" value="2POREKCHANEL"/>
</dbReference>
<reference evidence="15" key="1">
    <citation type="submission" date="2021-01" db="EMBL/GenBank/DDBJ databases">
        <authorList>
            <person name="Zahm M."/>
            <person name="Roques C."/>
            <person name="Cabau C."/>
            <person name="Klopp C."/>
            <person name="Donnadieu C."/>
            <person name="Jouanno E."/>
            <person name="Lampietro C."/>
            <person name="Louis A."/>
            <person name="Herpin A."/>
            <person name="Echchiki A."/>
            <person name="Berthelot C."/>
            <person name="Parey E."/>
            <person name="Roest-Crollius H."/>
            <person name="Braasch I."/>
            <person name="Postlethwait J."/>
            <person name="Bobe J."/>
            <person name="Montfort J."/>
            <person name="Bouchez O."/>
            <person name="Begum T."/>
            <person name="Mejri S."/>
            <person name="Adams A."/>
            <person name="Chen W.-J."/>
            <person name="Guiguen Y."/>
        </authorList>
    </citation>
    <scope>NUCLEOTIDE SEQUENCE</scope>
    <source>
        <strain evidence="15">YG-15Mar2019-1</strain>
        <tissue evidence="15">Brain</tissue>
    </source>
</reference>
<evidence type="ECO:0000256" key="7">
    <source>
        <dbReference type="ARBA" id="ARBA00022958"/>
    </source>
</evidence>
<feature type="domain" description="Potassium channel" evidence="14">
    <location>
        <begin position="79"/>
        <end position="137"/>
    </location>
</feature>
<comment type="subcellular location">
    <subcellularLocation>
        <location evidence="1">Membrane</location>
        <topology evidence="1">Multi-pass membrane protein</topology>
    </subcellularLocation>
</comment>
<keyword evidence="4" id="KW-0633">Potassium transport</keyword>
<evidence type="ECO:0000256" key="13">
    <source>
        <dbReference type="SAM" id="Phobius"/>
    </source>
</evidence>
<evidence type="ECO:0000256" key="12">
    <source>
        <dbReference type="RuleBase" id="RU003857"/>
    </source>
</evidence>
<feature type="transmembrane region" description="Helical" evidence="13">
    <location>
        <begin position="229"/>
        <end position="250"/>
    </location>
</feature>
<dbReference type="AlphaFoldDB" id="A0A9D3T4I0"/>
<feature type="transmembrane region" description="Helical" evidence="13">
    <location>
        <begin position="164"/>
        <end position="182"/>
    </location>
</feature>
<evidence type="ECO:0000256" key="1">
    <source>
        <dbReference type="ARBA" id="ARBA00004141"/>
    </source>
</evidence>
<dbReference type="PANTHER" id="PTHR11003">
    <property type="entry name" value="POTASSIUM CHANNEL, SUBFAMILY K"/>
    <property type="match status" value="1"/>
</dbReference>
<keyword evidence="16" id="KW-1185">Reference proteome</keyword>
<evidence type="ECO:0000256" key="5">
    <source>
        <dbReference type="ARBA" id="ARBA00022692"/>
    </source>
</evidence>
<evidence type="ECO:0000313" key="15">
    <source>
        <dbReference type="EMBL" id="KAG7460573.1"/>
    </source>
</evidence>
<keyword evidence="3 12" id="KW-0813">Transport</keyword>
<sequence length="321" mass="36238">MVDKGPVLTSAIIFYLSIGAAVFQVLEEPNWKISVSNYATQKEKILQAHPCLTKDDLDKILEVVANAAGQGVTITGNKTFNSWNWPKAVVFAATIITTIGYGNIAPKTIAGRVFCIFYGLFGIPLCLTWISELGKFFRGRAKHLGQYLINKGLTVRKAQFTCNAIFVLWGVLVHLLIPPFVFMYQEGWSYVEGLYFSFVTLTTIGFGDIVAGVNPNIDYPAPYRYFVELWIYMGLAWLSLFFTWKVHMVVKAHKALKRRRRRHKSLDELQNSEEHKSALRRSHSADDVNIFNFLSEEQEDYGDLVQQIGAKRKRPEGGAGA</sequence>
<proteinExistence type="inferred from homology"/>
<evidence type="ECO:0000313" key="16">
    <source>
        <dbReference type="Proteomes" id="UP001046870"/>
    </source>
</evidence>
<dbReference type="GO" id="GO:0005886">
    <property type="term" value="C:plasma membrane"/>
    <property type="evidence" value="ECO:0007669"/>
    <property type="project" value="TreeGrafter"/>
</dbReference>
<evidence type="ECO:0000256" key="10">
    <source>
        <dbReference type="ARBA" id="ARBA00023136"/>
    </source>
</evidence>
<dbReference type="InterPro" id="IPR003280">
    <property type="entry name" value="2pore_dom_K_chnl"/>
</dbReference>
<keyword evidence="10 13" id="KW-0472">Membrane</keyword>
<evidence type="ECO:0000256" key="4">
    <source>
        <dbReference type="ARBA" id="ARBA00022538"/>
    </source>
</evidence>
<keyword evidence="7" id="KW-0630">Potassium</keyword>
<dbReference type="SUPFAM" id="SSF81324">
    <property type="entry name" value="Voltage-gated potassium channels"/>
    <property type="match status" value="2"/>
</dbReference>
<dbReference type="Pfam" id="PF07885">
    <property type="entry name" value="Ion_trans_2"/>
    <property type="match status" value="2"/>
</dbReference>
<dbReference type="InterPro" id="IPR013099">
    <property type="entry name" value="K_chnl_dom"/>
</dbReference>
<dbReference type="InterPro" id="IPR003092">
    <property type="entry name" value="2pore_dom_K_chnl_TASK"/>
</dbReference>
<feature type="transmembrane region" description="Helical" evidence="13">
    <location>
        <begin position="85"/>
        <end position="102"/>
    </location>
</feature>
<feature type="transmembrane region" description="Helical" evidence="13">
    <location>
        <begin position="194"/>
        <end position="217"/>
    </location>
</feature>
<feature type="transmembrane region" description="Helical" evidence="13">
    <location>
        <begin position="7"/>
        <end position="26"/>
    </location>
</feature>
<dbReference type="PANTHER" id="PTHR11003:SF295">
    <property type="entry name" value="POTASSIUM CHANNEL SUBFAMILY K MEMBER 5"/>
    <property type="match status" value="1"/>
</dbReference>
<keyword evidence="8 13" id="KW-1133">Transmembrane helix</keyword>
<dbReference type="EMBL" id="JAFDVH010000018">
    <property type="protein sequence ID" value="KAG7460573.1"/>
    <property type="molecule type" value="Genomic_DNA"/>
</dbReference>
<comment type="similarity">
    <text evidence="2 12">Belongs to the two pore domain potassium channel (TC 1.A.1.8) family.</text>
</comment>
<evidence type="ECO:0000256" key="6">
    <source>
        <dbReference type="ARBA" id="ARBA00022826"/>
    </source>
</evidence>
<evidence type="ECO:0000259" key="14">
    <source>
        <dbReference type="Pfam" id="PF07885"/>
    </source>
</evidence>
<keyword evidence="6" id="KW-0631">Potassium channel</keyword>
<evidence type="ECO:0000256" key="2">
    <source>
        <dbReference type="ARBA" id="ARBA00006666"/>
    </source>
</evidence>
<accession>A0A9D3T4I0</accession>
<protein>
    <recommendedName>
        <fullName evidence="14">Potassium channel domain-containing protein</fullName>
    </recommendedName>
</protein>
<feature type="transmembrane region" description="Helical" evidence="13">
    <location>
        <begin position="109"/>
        <end position="130"/>
    </location>
</feature>
<keyword evidence="5 12" id="KW-0812">Transmembrane</keyword>
<evidence type="ECO:0000256" key="11">
    <source>
        <dbReference type="ARBA" id="ARBA00023303"/>
    </source>
</evidence>
<dbReference type="GO" id="GO:0022841">
    <property type="term" value="F:potassium ion leak channel activity"/>
    <property type="evidence" value="ECO:0007669"/>
    <property type="project" value="TreeGrafter"/>
</dbReference>
<feature type="non-terminal residue" evidence="15">
    <location>
        <position position="321"/>
    </location>
</feature>
<evidence type="ECO:0000256" key="3">
    <source>
        <dbReference type="ARBA" id="ARBA00022448"/>
    </source>
</evidence>